<evidence type="ECO:0000313" key="1">
    <source>
        <dbReference type="EMBL" id="DAF87519.1"/>
    </source>
</evidence>
<dbReference type="EMBL" id="BK015962">
    <property type="protein sequence ID" value="DAF87519.1"/>
    <property type="molecule type" value="Genomic_DNA"/>
</dbReference>
<organism evidence="1">
    <name type="scientific">Siphoviridae sp. ctnPP24</name>
    <dbReference type="NCBI Taxonomy" id="2825662"/>
    <lineage>
        <taxon>Viruses</taxon>
        <taxon>Duplodnaviria</taxon>
        <taxon>Heunggongvirae</taxon>
        <taxon>Uroviricota</taxon>
        <taxon>Caudoviricetes</taxon>
    </lineage>
</organism>
<reference evidence="1" key="1">
    <citation type="journal article" date="2021" name="Proc. Natl. Acad. Sci. U.S.A.">
        <title>A Catalog of Tens of Thousands of Viruses from Human Metagenomes Reveals Hidden Associations with Chronic Diseases.</title>
        <authorList>
            <person name="Tisza M.J."/>
            <person name="Buck C.B."/>
        </authorList>
    </citation>
    <scope>NUCLEOTIDE SEQUENCE</scope>
    <source>
        <strain evidence="1">CtnPP24</strain>
    </source>
</reference>
<proteinExistence type="predicted"/>
<sequence length="30" mass="3686">MWALCRENFFKKSRQKLLTKLCMRSIISRP</sequence>
<name>A0A8S5TZB4_9CAUD</name>
<protein>
    <submittedName>
        <fullName evidence="1">Uncharacterized protein</fullName>
    </submittedName>
</protein>
<accession>A0A8S5TZB4</accession>